<sequence length="119" mass="13383">MQPEAGSHLWDAAEAAKLVAEFVRDRTLAEFNSDLLLRSAVERQLEVLGEALNRLRREDLDTSRRVPDLDKIIGMRNVIAHEYGEIDYEIVWQAATTRLVSLIPVLGALVDEAKQETGI</sequence>
<dbReference type="Gene3D" id="1.20.120.580">
    <property type="entry name" value="bsu32300-like"/>
    <property type="match status" value="1"/>
</dbReference>
<keyword evidence="5" id="KW-0378">Hydrolase</keyword>
<evidence type="ECO:0000256" key="2">
    <source>
        <dbReference type="ARBA" id="ARBA00022649"/>
    </source>
</evidence>
<comment type="similarity">
    <text evidence="6">Belongs to the HepT RNase toxin family.</text>
</comment>
<evidence type="ECO:0000256" key="3">
    <source>
        <dbReference type="ARBA" id="ARBA00022722"/>
    </source>
</evidence>
<keyword evidence="2" id="KW-1277">Toxin-antitoxin system</keyword>
<organism evidence="7 8">
    <name type="scientific">Leucobacter albus</name>
    <dbReference type="NCBI Taxonomy" id="272210"/>
    <lineage>
        <taxon>Bacteria</taxon>
        <taxon>Bacillati</taxon>
        <taxon>Actinomycetota</taxon>
        <taxon>Actinomycetes</taxon>
        <taxon>Micrococcales</taxon>
        <taxon>Microbacteriaceae</taxon>
        <taxon>Leucobacter</taxon>
    </lineage>
</organism>
<proteinExistence type="inferred from homology"/>
<keyword evidence="4" id="KW-0547">Nucleotide-binding</keyword>
<keyword evidence="3" id="KW-0540">Nuclease</keyword>
<dbReference type="RefSeq" id="WP_343957913.1">
    <property type="nucleotide sequence ID" value="NZ_BAAAKZ010000002.1"/>
</dbReference>
<evidence type="ECO:0000256" key="6">
    <source>
        <dbReference type="ARBA" id="ARBA00024207"/>
    </source>
</evidence>
<comment type="caution">
    <text evidence="7">The sequence shown here is derived from an EMBL/GenBank/DDBJ whole genome shotgun (WGS) entry which is preliminary data.</text>
</comment>
<dbReference type="EMBL" id="JBHTLY010000002">
    <property type="protein sequence ID" value="MFD1201603.1"/>
    <property type="molecule type" value="Genomic_DNA"/>
</dbReference>
<dbReference type="PANTHER" id="PTHR34139:SF1">
    <property type="entry name" value="RNASE MJ1380-RELATED"/>
    <property type="match status" value="1"/>
</dbReference>
<evidence type="ECO:0000256" key="4">
    <source>
        <dbReference type="ARBA" id="ARBA00022741"/>
    </source>
</evidence>
<evidence type="ECO:0000313" key="7">
    <source>
        <dbReference type="EMBL" id="MFD1201603.1"/>
    </source>
</evidence>
<dbReference type="InterPro" id="IPR037038">
    <property type="entry name" value="HepT-like_sf"/>
</dbReference>
<evidence type="ECO:0000256" key="5">
    <source>
        <dbReference type="ARBA" id="ARBA00022801"/>
    </source>
</evidence>
<reference evidence="8" key="1">
    <citation type="journal article" date="2019" name="Int. J. Syst. Evol. Microbiol.">
        <title>The Global Catalogue of Microorganisms (GCM) 10K type strain sequencing project: providing services to taxonomists for standard genome sequencing and annotation.</title>
        <authorList>
            <consortium name="The Broad Institute Genomics Platform"/>
            <consortium name="The Broad Institute Genome Sequencing Center for Infectious Disease"/>
            <person name="Wu L."/>
            <person name="Ma J."/>
        </authorList>
    </citation>
    <scope>NUCLEOTIDE SEQUENCE [LARGE SCALE GENOMIC DNA]</scope>
    <source>
        <strain evidence="8">CCUG 50213</strain>
    </source>
</reference>
<accession>A0ABW3TQ64</accession>
<keyword evidence="8" id="KW-1185">Reference proteome</keyword>
<keyword evidence="1" id="KW-0597">Phosphoprotein</keyword>
<dbReference type="Pfam" id="PF01934">
    <property type="entry name" value="HepT-like"/>
    <property type="match status" value="1"/>
</dbReference>
<gene>
    <name evidence="7" type="ORF">ACFQ3U_06845</name>
</gene>
<name>A0ABW3TQ64_9MICO</name>
<evidence type="ECO:0000313" key="8">
    <source>
        <dbReference type="Proteomes" id="UP001597181"/>
    </source>
</evidence>
<dbReference type="InterPro" id="IPR008201">
    <property type="entry name" value="HepT-like"/>
</dbReference>
<dbReference type="PANTHER" id="PTHR34139">
    <property type="entry name" value="UPF0331 PROTEIN MJ0127"/>
    <property type="match status" value="1"/>
</dbReference>
<evidence type="ECO:0000256" key="1">
    <source>
        <dbReference type="ARBA" id="ARBA00022553"/>
    </source>
</evidence>
<dbReference type="Proteomes" id="UP001597181">
    <property type="component" value="Unassembled WGS sequence"/>
</dbReference>
<protein>
    <submittedName>
        <fullName evidence="7">DUF86 domain-containing protein</fullName>
    </submittedName>
</protein>
<dbReference type="InterPro" id="IPR051813">
    <property type="entry name" value="HepT_RNase_toxin"/>
</dbReference>